<keyword evidence="3" id="KW-1185">Reference proteome</keyword>
<organism evidence="2 3">
    <name type="scientific">Daphnia magna</name>
    <dbReference type="NCBI Taxonomy" id="35525"/>
    <lineage>
        <taxon>Eukaryota</taxon>
        <taxon>Metazoa</taxon>
        <taxon>Ecdysozoa</taxon>
        <taxon>Arthropoda</taxon>
        <taxon>Crustacea</taxon>
        <taxon>Branchiopoda</taxon>
        <taxon>Diplostraca</taxon>
        <taxon>Cladocera</taxon>
        <taxon>Anomopoda</taxon>
        <taxon>Daphniidae</taxon>
        <taxon>Daphnia</taxon>
    </lineage>
</organism>
<dbReference type="AlphaFoldDB" id="A0A164F581"/>
<keyword evidence="1" id="KW-1133">Transmembrane helix</keyword>
<accession>A0A164F581</accession>
<proteinExistence type="predicted"/>
<sequence length="139" mass="15811">FLGGTTNRKVNRPIKDILDAVDETLKIDDTEAHTAVSNRLSTARLMCHTQQGVTQVQLKCLKVKGMPWLIFKLWKHQFEDVLCLSLIMPCWNVFCFLVGSLAASLLFFIQGLYTSRAATNYVKLPYLLICVVKLQKCME</sequence>
<dbReference type="Proteomes" id="UP000076858">
    <property type="component" value="Unassembled WGS sequence"/>
</dbReference>
<keyword evidence="1" id="KW-0812">Transmembrane</keyword>
<evidence type="ECO:0000256" key="1">
    <source>
        <dbReference type="SAM" id="Phobius"/>
    </source>
</evidence>
<name>A0A164F581_9CRUS</name>
<dbReference type="EMBL" id="LRGB01021460">
    <property type="protein sequence ID" value="KZR97433.1"/>
    <property type="molecule type" value="Genomic_DNA"/>
</dbReference>
<evidence type="ECO:0000313" key="3">
    <source>
        <dbReference type="Proteomes" id="UP000076858"/>
    </source>
</evidence>
<keyword evidence="1" id="KW-0472">Membrane</keyword>
<reference evidence="2 3" key="1">
    <citation type="submission" date="2016-03" db="EMBL/GenBank/DDBJ databases">
        <title>EvidentialGene: Evidence-directed Construction of Genes on Genomes.</title>
        <authorList>
            <person name="Gilbert D.G."/>
            <person name="Choi J.-H."/>
            <person name="Mockaitis K."/>
            <person name="Colbourne J."/>
            <person name="Pfrender M."/>
        </authorList>
    </citation>
    <scope>NUCLEOTIDE SEQUENCE [LARGE SCALE GENOMIC DNA]</scope>
    <source>
        <strain evidence="2 3">Xinb3</strain>
        <tissue evidence="2">Complete organism</tissue>
    </source>
</reference>
<evidence type="ECO:0000313" key="2">
    <source>
        <dbReference type="EMBL" id="KZR97433.1"/>
    </source>
</evidence>
<feature type="transmembrane region" description="Helical" evidence="1">
    <location>
        <begin position="81"/>
        <end position="109"/>
    </location>
</feature>
<gene>
    <name evidence="2" type="ORF">APZ42_007702</name>
</gene>
<feature type="non-terminal residue" evidence="2">
    <location>
        <position position="1"/>
    </location>
</feature>
<comment type="caution">
    <text evidence="2">The sequence shown here is derived from an EMBL/GenBank/DDBJ whole genome shotgun (WGS) entry which is preliminary data.</text>
</comment>
<protein>
    <submittedName>
        <fullName evidence="2">Uncharacterized protein</fullName>
    </submittedName>
</protein>